<dbReference type="GO" id="GO:0046872">
    <property type="term" value="F:metal ion binding"/>
    <property type="evidence" value="ECO:0007669"/>
    <property type="project" value="UniProtKB-KW"/>
</dbReference>
<name>A0A6M3IHI1_9ZZZZ</name>
<evidence type="ECO:0000259" key="8">
    <source>
        <dbReference type="PROSITE" id="PS50172"/>
    </source>
</evidence>
<dbReference type="InterPro" id="IPR001357">
    <property type="entry name" value="BRCT_dom"/>
</dbReference>
<dbReference type="Gene3D" id="2.40.50.140">
    <property type="entry name" value="Nucleic acid-binding proteins"/>
    <property type="match status" value="1"/>
</dbReference>
<dbReference type="Pfam" id="PF01653">
    <property type="entry name" value="DNA_ligase_aden"/>
    <property type="match status" value="1"/>
</dbReference>
<dbReference type="GO" id="GO:0003911">
    <property type="term" value="F:DNA ligase (NAD+) activity"/>
    <property type="evidence" value="ECO:0007669"/>
    <property type="project" value="UniProtKB-EC"/>
</dbReference>
<dbReference type="GO" id="GO:0006260">
    <property type="term" value="P:DNA replication"/>
    <property type="evidence" value="ECO:0007669"/>
    <property type="project" value="UniProtKB-KW"/>
</dbReference>
<comment type="catalytic activity">
    <reaction evidence="7">
        <text>NAD(+) + (deoxyribonucleotide)n-3'-hydroxyl + 5'-phospho-(deoxyribonucleotide)m = (deoxyribonucleotide)n+m + AMP + beta-nicotinamide D-nucleotide.</text>
        <dbReference type="EC" id="6.5.1.2"/>
    </reaction>
</comment>
<dbReference type="Pfam" id="PF03120">
    <property type="entry name" value="OB_DNA_ligase"/>
    <property type="match status" value="1"/>
</dbReference>
<gene>
    <name evidence="9" type="ORF">MM415B01966_0011</name>
</gene>
<dbReference type="SUPFAM" id="SSF47781">
    <property type="entry name" value="RuvA domain 2-like"/>
    <property type="match status" value="1"/>
</dbReference>
<dbReference type="InterPro" id="IPR013840">
    <property type="entry name" value="DNAligase_N"/>
</dbReference>
<evidence type="ECO:0000256" key="6">
    <source>
        <dbReference type="ARBA" id="ARBA00023027"/>
    </source>
</evidence>
<dbReference type="SUPFAM" id="SSF50249">
    <property type="entry name" value="Nucleic acid-binding proteins"/>
    <property type="match status" value="1"/>
</dbReference>
<dbReference type="Pfam" id="PF14520">
    <property type="entry name" value="HHH_5"/>
    <property type="match status" value="1"/>
</dbReference>
<sequence length="613" mass="69235">MDDSSILKRQIKYHRKKYYGGEPEISDREFDKLISRLKEIDPDAQELQEVGALPKRRKIALPFILGSLDNKNITNVLKWMEKQDDDVMMSWKLDGVSVIAKWINTKLHLFATRGDGEYGEDILFKAKWISNLPKIIPDKKAVCARGEALISIVPATYKTRRSAAIGIMNRDDDGFMHLIKVMFYELIEPGSYTPKTEEERFSAMEKLGLNTAPSILIRKDEIDEKTLKFLEGILDKKATYDYDIDGLVLAKNKQVRENVKVPKNKVALKMDMDAIVTEVKEIEWNTTRTGLIVPVVHVEATEINGIEIEGPTGHNWKWITDRKIDVGAVIEIIRAGDVIPYIREVIKPARKLNTPTECPICKKSLSTSGPNLICTNPKCAGAQIAQLEYFLRTLGAEQIAFATVKKLWDELKVRTIQDIYELTKKNISLLGGFGDTSAETIIEEIKRTLTAKRSALLAAFGIHLIGLKTAIKILEINGLQKFSLIFKAPKNVLYSKLIAIQGIGPSIAESFSENIHNYKEAYDFLKSKGLKFHESKKTNKLGGQSFQFTGTMSKERDEMEMLTINNGGRLASVSKRLDFLVTNDKSSPSTKARKARELQIKMITEKQFLEMMA</sequence>
<evidence type="ECO:0000256" key="7">
    <source>
        <dbReference type="ARBA" id="ARBA00034005"/>
    </source>
</evidence>
<dbReference type="InterPro" id="IPR036420">
    <property type="entry name" value="BRCT_dom_sf"/>
</dbReference>
<dbReference type="Gene3D" id="3.40.50.10190">
    <property type="entry name" value="BRCT domain"/>
    <property type="match status" value="1"/>
</dbReference>
<dbReference type="CDD" id="cd17748">
    <property type="entry name" value="BRCT_DNA_ligase_like"/>
    <property type="match status" value="1"/>
</dbReference>
<dbReference type="InterPro" id="IPR010994">
    <property type="entry name" value="RuvA_2-like"/>
</dbReference>
<dbReference type="Pfam" id="PF00533">
    <property type="entry name" value="BRCT"/>
    <property type="match status" value="1"/>
</dbReference>
<evidence type="ECO:0000256" key="4">
    <source>
        <dbReference type="ARBA" id="ARBA00022723"/>
    </source>
</evidence>
<protein>
    <recommendedName>
        <fullName evidence="1">DNA ligase (NAD(+))</fullName>
        <ecNumber evidence="1">6.5.1.2</ecNumber>
    </recommendedName>
</protein>
<dbReference type="Gene3D" id="3.30.470.30">
    <property type="entry name" value="DNA ligase/mRNA capping enzyme"/>
    <property type="match status" value="1"/>
</dbReference>
<feature type="domain" description="BRCT" evidence="8">
    <location>
        <begin position="536"/>
        <end position="613"/>
    </location>
</feature>
<evidence type="ECO:0000256" key="5">
    <source>
        <dbReference type="ARBA" id="ARBA00022833"/>
    </source>
</evidence>
<evidence type="ECO:0000256" key="2">
    <source>
        <dbReference type="ARBA" id="ARBA00022598"/>
    </source>
</evidence>
<dbReference type="InterPro" id="IPR001679">
    <property type="entry name" value="DNA_ligase"/>
</dbReference>
<evidence type="ECO:0000256" key="1">
    <source>
        <dbReference type="ARBA" id="ARBA00012722"/>
    </source>
</evidence>
<dbReference type="GO" id="GO:0006281">
    <property type="term" value="P:DNA repair"/>
    <property type="evidence" value="ECO:0007669"/>
    <property type="project" value="InterPro"/>
</dbReference>
<dbReference type="SMART" id="SM00532">
    <property type="entry name" value="LIGANc"/>
    <property type="match status" value="1"/>
</dbReference>
<dbReference type="InterPro" id="IPR013839">
    <property type="entry name" value="DNAligase_adenylation"/>
</dbReference>
<dbReference type="Gene3D" id="1.10.287.610">
    <property type="entry name" value="Helix hairpin bin"/>
    <property type="match status" value="1"/>
</dbReference>
<dbReference type="AlphaFoldDB" id="A0A6M3IHI1"/>
<accession>A0A6M3IHI1</accession>
<dbReference type="InterPro" id="IPR004150">
    <property type="entry name" value="NAD_DNA_ligase_OB"/>
</dbReference>
<evidence type="ECO:0000313" key="9">
    <source>
        <dbReference type="EMBL" id="QJA55932.1"/>
    </source>
</evidence>
<evidence type="ECO:0000256" key="3">
    <source>
        <dbReference type="ARBA" id="ARBA00022705"/>
    </source>
</evidence>
<keyword evidence="4" id="KW-0479">Metal-binding</keyword>
<keyword evidence="2 9" id="KW-0436">Ligase</keyword>
<organism evidence="9">
    <name type="scientific">viral metagenome</name>
    <dbReference type="NCBI Taxonomy" id="1070528"/>
    <lineage>
        <taxon>unclassified sequences</taxon>
        <taxon>metagenomes</taxon>
        <taxon>organismal metagenomes</taxon>
    </lineage>
</organism>
<dbReference type="SUPFAM" id="SSF52113">
    <property type="entry name" value="BRCT domain"/>
    <property type="match status" value="1"/>
</dbReference>
<dbReference type="PIRSF" id="PIRSF001604">
    <property type="entry name" value="LigA"/>
    <property type="match status" value="1"/>
</dbReference>
<keyword evidence="5" id="KW-0862">Zinc</keyword>
<dbReference type="SUPFAM" id="SSF56091">
    <property type="entry name" value="DNA ligase/mRNA capping enzyme, catalytic domain"/>
    <property type="match status" value="1"/>
</dbReference>
<keyword evidence="6" id="KW-0520">NAD</keyword>
<dbReference type="EMBL" id="MT141190">
    <property type="protein sequence ID" value="QJA55932.1"/>
    <property type="molecule type" value="Genomic_DNA"/>
</dbReference>
<dbReference type="EC" id="6.5.1.2" evidence="1"/>
<dbReference type="InterPro" id="IPR012340">
    <property type="entry name" value="NA-bd_OB-fold"/>
</dbReference>
<keyword evidence="3" id="KW-0235">DNA replication</keyword>
<reference evidence="9" key="1">
    <citation type="submission" date="2020-03" db="EMBL/GenBank/DDBJ databases">
        <title>The deep terrestrial virosphere.</title>
        <authorList>
            <person name="Holmfeldt K."/>
            <person name="Nilsson E."/>
            <person name="Simone D."/>
            <person name="Lopez-Fernandez M."/>
            <person name="Wu X."/>
            <person name="de Brujin I."/>
            <person name="Lundin D."/>
            <person name="Andersson A."/>
            <person name="Bertilsson S."/>
            <person name="Dopson M."/>
        </authorList>
    </citation>
    <scope>NUCLEOTIDE SEQUENCE</scope>
    <source>
        <strain evidence="9">MM415B01966</strain>
    </source>
</reference>
<dbReference type="Gene3D" id="1.10.150.20">
    <property type="entry name" value="5' to 3' exonuclease, C-terminal subdomain"/>
    <property type="match status" value="2"/>
</dbReference>
<proteinExistence type="predicted"/>
<dbReference type="PROSITE" id="PS50172">
    <property type="entry name" value="BRCT"/>
    <property type="match status" value="1"/>
</dbReference>